<dbReference type="AlphaFoldDB" id="A0A2Z7BIX0"/>
<organism evidence="1 2">
    <name type="scientific">Dorcoceras hygrometricum</name>
    <dbReference type="NCBI Taxonomy" id="472368"/>
    <lineage>
        <taxon>Eukaryota</taxon>
        <taxon>Viridiplantae</taxon>
        <taxon>Streptophyta</taxon>
        <taxon>Embryophyta</taxon>
        <taxon>Tracheophyta</taxon>
        <taxon>Spermatophyta</taxon>
        <taxon>Magnoliopsida</taxon>
        <taxon>eudicotyledons</taxon>
        <taxon>Gunneridae</taxon>
        <taxon>Pentapetalae</taxon>
        <taxon>asterids</taxon>
        <taxon>lamiids</taxon>
        <taxon>Lamiales</taxon>
        <taxon>Gesneriaceae</taxon>
        <taxon>Didymocarpoideae</taxon>
        <taxon>Trichosporeae</taxon>
        <taxon>Loxocarpinae</taxon>
        <taxon>Dorcoceras</taxon>
    </lineage>
</organism>
<evidence type="ECO:0000313" key="2">
    <source>
        <dbReference type="Proteomes" id="UP000250235"/>
    </source>
</evidence>
<reference evidence="1 2" key="1">
    <citation type="journal article" date="2015" name="Proc. Natl. Acad. Sci. U.S.A.">
        <title>The resurrection genome of Boea hygrometrica: A blueprint for survival of dehydration.</title>
        <authorList>
            <person name="Xiao L."/>
            <person name="Yang G."/>
            <person name="Zhang L."/>
            <person name="Yang X."/>
            <person name="Zhao S."/>
            <person name="Ji Z."/>
            <person name="Zhou Q."/>
            <person name="Hu M."/>
            <person name="Wang Y."/>
            <person name="Chen M."/>
            <person name="Xu Y."/>
            <person name="Jin H."/>
            <person name="Xiao X."/>
            <person name="Hu G."/>
            <person name="Bao F."/>
            <person name="Hu Y."/>
            <person name="Wan P."/>
            <person name="Li L."/>
            <person name="Deng X."/>
            <person name="Kuang T."/>
            <person name="Xiang C."/>
            <person name="Zhu J.K."/>
            <person name="Oliver M.J."/>
            <person name="He Y."/>
        </authorList>
    </citation>
    <scope>NUCLEOTIDE SEQUENCE [LARGE SCALE GENOMIC DNA]</scope>
    <source>
        <strain evidence="2">cv. XS01</strain>
    </source>
</reference>
<proteinExistence type="predicted"/>
<dbReference type="Proteomes" id="UP000250235">
    <property type="component" value="Unassembled WGS sequence"/>
</dbReference>
<name>A0A2Z7BIX0_9LAMI</name>
<keyword evidence="2" id="KW-1185">Reference proteome</keyword>
<gene>
    <name evidence="1" type="ORF">F511_40998</name>
</gene>
<protein>
    <submittedName>
        <fullName evidence="1">Uncharacterized protein</fullName>
    </submittedName>
</protein>
<dbReference type="EMBL" id="KV007011">
    <property type="protein sequence ID" value="KZV31931.1"/>
    <property type="molecule type" value="Genomic_DNA"/>
</dbReference>
<evidence type="ECO:0000313" key="1">
    <source>
        <dbReference type="EMBL" id="KZV31931.1"/>
    </source>
</evidence>
<accession>A0A2Z7BIX0</accession>
<sequence length="142" mass="17067">MRCVDDVSLAVEEVWSLVLFFLRSVFCWREVLTTSFHERSARERRDLFCVLWVYALVSKLRRFNKLLRRRYEYSASERSVRVRRGCEGERRYRTLISLLGSLSTMRRVVNYHSSWARQRQVELFDASGIRVLDHGEWLITTL</sequence>